<dbReference type="KEGG" id="mlo:mlr7750"/>
<organism evidence="4 5">
    <name type="scientific">Mesorhizobium japonicum (strain LMG 29417 / CECT 9101 / MAFF 303099)</name>
    <name type="common">Mesorhizobium loti (strain MAFF 303099)</name>
    <dbReference type="NCBI Taxonomy" id="266835"/>
    <lineage>
        <taxon>Bacteria</taxon>
        <taxon>Pseudomonadati</taxon>
        <taxon>Pseudomonadota</taxon>
        <taxon>Alphaproteobacteria</taxon>
        <taxon>Hyphomicrobiales</taxon>
        <taxon>Phyllobacteriaceae</taxon>
        <taxon>Mesorhizobium</taxon>
    </lineage>
</organism>
<dbReference type="InterPro" id="IPR051603">
    <property type="entry name" value="Zinc-ADH_QOR/CCCR"/>
</dbReference>
<dbReference type="EMBL" id="BA000012">
    <property type="protein sequence ID" value="BAB54147.1"/>
    <property type="molecule type" value="Genomic_DNA"/>
</dbReference>
<dbReference type="PANTHER" id="PTHR44154:SF1">
    <property type="entry name" value="QUINONE OXIDOREDUCTASE"/>
    <property type="match status" value="1"/>
</dbReference>
<reference evidence="4 5" key="1">
    <citation type="journal article" date="2000" name="DNA Res.">
        <title>Complete genome structure of the nitrogen-fixing symbiotic bacterium Mesorhizobium loti.</title>
        <authorList>
            <person name="Kaneko T."/>
            <person name="Nakamura Y."/>
            <person name="Sato S."/>
            <person name="Asamizu E."/>
            <person name="Kato T."/>
            <person name="Sasamoto S."/>
            <person name="Watanabe A."/>
            <person name="Idesawa K."/>
            <person name="Ishikawa A."/>
            <person name="Kawashima K."/>
            <person name="Kimura T."/>
            <person name="Kishida Y."/>
            <person name="Kiyokawa C."/>
            <person name="Kohara M."/>
            <person name="Matsumoto M."/>
            <person name="Matsuno A."/>
            <person name="Mochizuki Y."/>
            <person name="Nakayama S."/>
            <person name="Nakazaki N."/>
            <person name="Shimpo S."/>
            <person name="Sugimoto M."/>
            <person name="Takeuchi C."/>
            <person name="Yamada M."/>
            <person name="Tabata S."/>
        </authorList>
    </citation>
    <scope>NUCLEOTIDE SEQUENCE [LARGE SCALE GENOMIC DNA]</scope>
    <source>
        <strain evidence="5">LMG 29417 / CECT 9101 / MAFF 303099</strain>
    </source>
</reference>
<keyword evidence="2" id="KW-0862">Zinc</keyword>
<name>Q985B6_RHILO</name>
<evidence type="ECO:0000313" key="4">
    <source>
        <dbReference type="EMBL" id="BAB54147.1"/>
    </source>
</evidence>
<dbReference type="PANTHER" id="PTHR44154">
    <property type="entry name" value="QUINONE OXIDOREDUCTASE"/>
    <property type="match status" value="1"/>
</dbReference>
<keyword evidence="2" id="KW-0479">Metal-binding</keyword>
<dbReference type="GO" id="GO:0008270">
    <property type="term" value="F:zinc ion binding"/>
    <property type="evidence" value="ECO:0007669"/>
    <property type="project" value="InterPro"/>
</dbReference>
<dbReference type="NCBIfam" id="TIGR02817">
    <property type="entry name" value="adh_fam_1"/>
    <property type="match status" value="1"/>
</dbReference>
<sequence length="363" mass="38701">MCILALDAHNPHLCPRQSSTAIAETRMRAVGYQIPAPITDEASLVDIDLPKPEPKGRQLLVEVKAISVNPVDTKIRRSAKPEAGSWRVLGWDAAGRVVATGQDASLFKPGDDVFYSGALAPQGTNAEFHLVDERLVGRKPSSLDYAQAAALPLTAITAFEALFDRLDVKKPVVGAANAILIIGGAGGVGSIAVQLARQLTDLTVIATASRPETRDWVLGLGAHHVIDHSKPLAAEVAALGIGAPAFVFSTTNTDRHLAEIAELIAPQGRFGVIDDPQTLDISPFKRKSVSVHWELMFTRSLFETQDMAAQGGHLNELSRLVDAGTVRTTLGETFGRINAANLKRAHALIETGKAKGKIVLEGF</sequence>
<dbReference type="GO" id="GO:0016829">
    <property type="term" value="F:lyase activity"/>
    <property type="evidence" value="ECO:0007669"/>
    <property type="project" value="UniProtKB-KW"/>
</dbReference>
<dbReference type="Pfam" id="PF13602">
    <property type="entry name" value="ADH_zinc_N_2"/>
    <property type="match status" value="1"/>
</dbReference>
<evidence type="ECO:0000259" key="3">
    <source>
        <dbReference type="SMART" id="SM00829"/>
    </source>
</evidence>
<dbReference type="InterPro" id="IPR011032">
    <property type="entry name" value="GroES-like_sf"/>
</dbReference>
<dbReference type="SUPFAM" id="SSF50129">
    <property type="entry name" value="GroES-like"/>
    <property type="match status" value="1"/>
</dbReference>
<dbReference type="eggNOG" id="COG0604">
    <property type="taxonomic scope" value="Bacteria"/>
</dbReference>
<dbReference type="SUPFAM" id="SSF51735">
    <property type="entry name" value="NAD(P)-binding Rossmann-fold domains"/>
    <property type="match status" value="1"/>
</dbReference>
<dbReference type="Gene3D" id="3.40.50.720">
    <property type="entry name" value="NAD(P)-binding Rossmann-like Domain"/>
    <property type="match status" value="1"/>
</dbReference>
<dbReference type="InterPro" id="IPR014182">
    <property type="entry name" value="ADH_Zn_typ-1"/>
</dbReference>
<dbReference type="InterPro" id="IPR036291">
    <property type="entry name" value="NAD(P)-bd_dom_sf"/>
</dbReference>
<proteinExistence type="inferred from homology"/>
<evidence type="ECO:0000256" key="2">
    <source>
        <dbReference type="RuleBase" id="RU364000"/>
    </source>
</evidence>
<evidence type="ECO:0000313" key="5">
    <source>
        <dbReference type="Proteomes" id="UP000000552"/>
    </source>
</evidence>
<comment type="similarity">
    <text evidence="2">Belongs to the zinc-containing alcohol dehydrogenase family. Quinone oxidoreductase subfamily.</text>
</comment>
<feature type="domain" description="Enoyl reductase (ER)" evidence="3">
    <location>
        <begin position="37"/>
        <end position="360"/>
    </location>
</feature>
<dbReference type="CDD" id="cd08252">
    <property type="entry name" value="AL_MDR"/>
    <property type="match status" value="1"/>
</dbReference>
<evidence type="ECO:0000256" key="1">
    <source>
        <dbReference type="ARBA" id="ARBA00022857"/>
    </source>
</evidence>
<dbReference type="InterPro" id="IPR013154">
    <property type="entry name" value="ADH-like_N"/>
</dbReference>
<dbReference type="Gene3D" id="3.90.180.10">
    <property type="entry name" value="Medium-chain alcohol dehydrogenases, catalytic domain"/>
    <property type="match status" value="1"/>
</dbReference>
<dbReference type="Pfam" id="PF08240">
    <property type="entry name" value="ADH_N"/>
    <property type="match status" value="1"/>
</dbReference>
<accession>Q985B6</accession>
<keyword evidence="4" id="KW-0456">Lyase</keyword>
<dbReference type="GO" id="GO:0016491">
    <property type="term" value="F:oxidoreductase activity"/>
    <property type="evidence" value="ECO:0007669"/>
    <property type="project" value="UniProtKB-KW"/>
</dbReference>
<gene>
    <name evidence="4" type="ordered locus">mlr7750</name>
</gene>
<dbReference type="HOGENOM" id="CLU_026673_3_0_5"/>
<dbReference type="Proteomes" id="UP000000552">
    <property type="component" value="Chromosome"/>
</dbReference>
<keyword evidence="1" id="KW-0521">NADP</keyword>
<dbReference type="InterPro" id="IPR020843">
    <property type="entry name" value="ER"/>
</dbReference>
<protein>
    <recommendedName>
        <fullName evidence="2">Zinc-type alcohol dehydrogenase-like protein</fullName>
    </recommendedName>
</protein>
<dbReference type="AlphaFoldDB" id="Q985B6"/>
<keyword evidence="2" id="KW-0560">Oxidoreductase</keyword>
<dbReference type="SMART" id="SM00829">
    <property type="entry name" value="PKS_ER"/>
    <property type="match status" value="1"/>
</dbReference>